<feature type="domain" description="Beta-galactosidase trimerisation" evidence="9">
    <location>
        <begin position="453"/>
        <end position="624"/>
    </location>
</feature>
<dbReference type="InterPro" id="IPR017853">
    <property type="entry name" value="GH"/>
</dbReference>
<dbReference type="InterPro" id="IPR013738">
    <property type="entry name" value="Beta_galactosidase_Trimer"/>
</dbReference>
<evidence type="ECO:0000256" key="5">
    <source>
        <dbReference type="ARBA" id="ARBA00022801"/>
    </source>
</evidence>
<dbReference type="Gene3D" id="3.20.20.80">
    <property type="entry name" value="Glycosidases"/>
    <property type="match status" value="1"/>
</dbReference>
<evidence type="ECO:0000259" key="8">
    <source>
        <dbReference type="Pfam" id="PF02449"/>
    </source>
</evidence>
<evidence type="ECO:0000259" key="9">
    <source>
        <dbReference type="Pfam" id="PF08532"/>
    </source>
</evidence>
<keyword evidence="6" id="KW-0862">Zinc</keyword>
<sequence length="724" mass="83833">MKDFSDTFKYGASYSPLIFSETEWESDLRLMQAAGMNLIRIGDVHGSWDLIEPREGDFEFEKLGRFYRLAAQYGIEILISTGAASPPLWLANRYPDVVILSNRGERYPLGASYHWACIHHPGYLAALKNYLQALLGFTVQHPNHFGWQISNEIGFPFLPARGENDLSLYCYCPYCVERFRDWLRTKYPSLEHLTKAWGWGTTYLVYNDWQEVFAPEALPSGWAGVTRWIDWRLFWQQAFADFAGWQHRIIKQHDPSHPTSVNTFNFKSYDRFGVITGLDQWKIAREVDHIGYDLYPGSGNKLATRPEHISIFLDHGRSVSQSVERDFWLHEVESGPIGGWIMGPDYNTKSEDVNNYLIESVGHNAKLVLFMPWREWDYQPLRWGAIVDLDGHPSERYTTATQWGEFLSRYGRILKKAQSPRGQVAIFESKSNAIFFRGIGEEEPLFEAQRGAYRGFWELDFGVDFITAAEITKGRWQEYQVIILPMIGLLDIETAKNLAEFGKQGGLLVGFSRFATLNEQGWYHHQIPVPPLKNVFGFEDVQADCLNQHRILYSGKWYPSFWNRDLLKIGASVQVLAEFDDRFPAVTLSQFGRGYGLYFATQADSGYLKSDQPLLKAVLQRVLPQLKIMPQIQIDYKGKKSRRIDHHYLELPNKKLVLISNYHEQSVDLNLYLNTTNWKKKILSIQQVFPVVKQIEWEMVNDSLQIHFQLNTKEVSVIEIELIE</sequence>
<dbReference type="Pfam" id="PF08532">
    <property type="entry name" value="Glyco_hydro_42M"/>
    <property type="match status" value="1"/>
</dbReference>
<evidence type="ECO:0000256" key="1">
    <source>
        <dbReference type="ARBA" id="ARBA00001412"/>
    </source>
</evidence>
<dbReference type="CDD" id="cd03143">
    <property type="entry name" value="A4_beta-galactosidase_middle_domain"/>
    <property type="match status" value="1"/>
</dbReference>
<proteinExistence type="inferred from homology"/>
<dbReference type="OrthoDB" id="9800974at2"/>
<comment type="catalytic activity">
    <reaction evidence="1">
        <text>Hydrolysis of terminal non-reducing beta-D-galactose residues in beta-D-galactosides.</text>
        <dbReference type="EC" id="3.2.1.23"/>
    </reaction>
</comment>
<reference evidence="10 11" key="1">
    <citation type="submission" date="2015-07" db="EMBL/GenBank/DDBJ databases">
        <title>Draft genome of Bellilinea caldifistulae DSM 17877.</title>
        <authorList>
            <person name="Hemp J."/>
            <person name="Ward L.M."/>
            <person name="Pace L.A."/>
            <person name="Fischer W.W."/>
        </authorList>
    </citation>
    <scope>NUCLEOTIDE SEQUENCE [LARGE SCALE GENOMIC DNA]</scope>
    <source>
        <strain evidence="10 11">GOMI-1</strain>
    </source>
</reference>
<comment type="caution">
    <text evidence="10">The sequence shown here is derived from an EMBL/GenBank/DDBJ whole genome shotgun (WGS) entry which is preliminary data.</text>
</comment>
<feature type="domain" description="Glycoside hydrolase family 42 N-terminal" evidence="8">
    <location>
        <begin position="14"/>
        <end position="406"/>
    </location>
</feature>
<gene>
    <name evidence="10" type="ORF">AC812_03110</name>
</gene>
<evidence type="ECO:0000256" key="4">
    <source>
        <dbReference type="ARBA" id="ARBA00022723"/>
    </source>
</evidence>
<keyword evidence="7" id="KW-0326">Glycosidase</keyword>
<protein>
    <recommendedName>
        <fullName evidence="3">beta-galactosidase</fullName>
        <ecNumber evidence="3">3.2.1.23</ecNumber>
    </recommendedName>
</protein>
<dbReference type="GO" id="GO:0009341">
    <property type="term" value="C:beta-galactosidase complex"/>
    <property type="evidence" value="ECO:0007669"/>
    <property type="project" value="InterPro"/>
</dbReference>
<dbReference type="Proteomes" id="UP000050514">
    <property type="component" value="Unassembled WGS sequence"/>
</dbReference>
<dbReference type="SUPFAM" id="SSF52317">
    <property type="entry name" value="Class I glutamine amidotransferase-like"/>
    <property type="match status" value="1"/>
</dbReference>
<evidence type="ECO:0000313" key="10">
    <source>
        <dbReference type="EMBL" id="KPL77546.1"/>
    </source>
</evidence>
<evidence type="ECO:0000256" key="6">
    <source>
        <dbReference type="ARBA" id="ARBA00022833"/>
    </source>
</evidence>
<keyword evidence="11" id="KW-1185">Reference proteome</keyword>
<dbReference type="EMBL" id="LGHJ01000009">
    <property type="protein sequence ID" value="KPL77546.1"/>
    <property type="molecule type" value="Genomic_DNA"/>
</dbReference>
<dbReference type="GO" id="GO:0046872">
    <property type="term" value="F:metal ion binding"/>
    <property type="evidence" value="ECO:0007669"/>
    <property type="project" value="UniProtKB-KW"/>
</dbReference>
<dbReference type="InterPro" id="IPR013529">
    <property type="entry name" value="Glyco_hydro_42_N"/>
</dbReference>
<name>A0A0N8GNA4_9CHLR</name>
<keyword evidence="5" id="KW-0378">Hydrolase</keyword>
<keyword evidence="4" id="KW-0479">Metal-binding</keyword>
<dbReference type="InterPro" id="IPR003476">
    <property type="entry name" value="Glyco_hydro_42"/>
</dbReference>
<dbReference type="SUPFAM" id="SSF51445">
    <property type="entry name" value="(Trans)glycosidases"/>
    <property type="match status" value="1"/>
</dbReference>
<dbReference type="InterPro" id="IPR029062">
    <property type="entry name" value="Class_I_gatase-like"/>
</dbReference>
<dbReference type="STRING" id="360411.AC812_03110"/>
<dbReference type="RefSeq" id="WP_061913728.1">
    <property type="nucleotide sequence ID" value="NZ_DF967971.1"/>
</dbReference>
<dbReference type="AlphaFoldDB" id="A0A0N8GNA4"/>
<organism evidence="10 11">
    <name type="scientific">Bellilinea caldifistulae</name>
    <dbReference type="NCBI Taxonomy" id="360411"/>
    <lineage>
        <taxon>Bacteria</taxon>
        <taxon>Bacillati</taxon>
        <taxon>Chloroflexota</taxon>
        <taxon>Anaerolineae</taxon>
        <taxon>Anaerolineales</taxon>
        <taxon>Anaerolineaceae</taxon>
        <taxon>Bellilinea</taxon>
    </lineage>
</organism>
<evidence type="ECO:0000313" key="11">
    <source>
        <dbReference type="Proteomes" id="UP000050514"/>
    </source>
</evidence>
<evidence type="ECO:0000256" key="7">
    <source>
        <dbReference type="ARBA" id="ARBA00023295"/>
    </source>
</evidence>
<dbReference type="PANTHER" id="PTHR36447:SF2">
    <property type="entry name" value="BETA-GALACTOSIDASE YESZ"/>
    <property type="match status" value="1"/>
</dbReference>
<dbReference type="Gene3D" id="3.40.50.880">
    <property type="match status" value="1"/>
</dbReference>
<dbReference type="PANTHER" id="PTHR36447">
    <property type="entry name" value="BETA-GALACTOSIDASE GANA"/>
    <property type="match status" value="1"/>
</dbReference>
<dbReference type="GO" id="GO:0005975">
    <property type="term" value="P:carbohydrate metabolic process"/>
    <property type="evidence" value="ECO:0007669"/>
    <property type="project" value="InterPro"/>
</dbReference>
<comment type="similarity">
    <text evidence="2">Belongs to the glycosyl hydrolase 42 family.</text>
</comment>
<accession>A0A0N8GNA4</accession>
<dbReference type="EC" id="3.2.1.23" evidence="3"/>
<dbReference type="Pfam" id="PF02449">
    <property type="entry name" value="Glyco_hydro_42"/>
    <property type="match status" value="1"/>
</dbReference>
<dbReference type="GO" id="GO:0004565">
    <property type="term" value="F:beta-galactosidase activity"/>
    <property type="evidence" value="ECO:0007669"/>
    <property type="project" value="UniProtKB-EC"/>
</dbReference>
<evidence type="ECO:0000256" key="3">
    <source>
        <dbReference type="ARBA" id="ARBA00012756"/>
    </source>
</evidence>
<evidence type="ECO:0000256" key="2">
    <source>
        <dbReference type="ARBA" id="ARBA00005940"/>
    </source>
</evidence>